<evidence type="ECO:0000259" key="8">
    <source>
        <dbReference type="PROSITE" id="PS50928"/>
    </source>
</evidence>
<dbReference type="InterPro" id="IPR035906">
    <property type="entry name" value="MetI-like_sf"/>
</dbReference>
<dbReference type="Proteomes" id="UP000193711">
    <property type="component" value="Unassembled WGS sequence"/>
</dbReference>
<dbReference type="InterPro" id="IPR000515">
    <property type="entry name" value="MetI-like"/>
</dbReference>
<dbReference type="STRING" id="1891671.SAMN06295885_0136"/>
<evidence type="ECO:0000256" key="2">
    <source>
        <dbReference type="ARBA" id="ARBA00022448"/>
    </source>
</evidence>
<evidence type="ECO:0000313" key="9">
    <source>
        <dbReference type="EMBL" id="SMH28294.1"/>
    </source>
</evidence>
<sequence length="309" mass="33022">MSPDPILVPTPASAPTSTQTLAIQRVRWLFRRPQPGSSRTPLSASFYVATGLVVIVVLTIVLVPVLPFFDPDTQDLRARFLLPFADPAHLLGTDALGRDLLSRLAVAGRVSLSIAVPAVALNLLIGVTLGLIAGYFGGRLDNVISALSDIQLAIPIMLLLIAIVSAVGPSVITLIVVIGVANWVGYARVARATAWSLREREFIWAPKTHGATHGWILRKHLVPNVVPALAVLVPFDLGVIVLLEAALSFLGLGIQAPTPSWGGMIEEGQTYLRDSPMITILPGVMLFMLVAGLQFMSQRLTGVQSQKAE</sequence>
<gene>
    <name evidence="9" type="ORF">SAMN06295885_0136</name>
</gene>
<dbReference type="PANTHER" id="PTHR43386:SF1">
    <property type="entry name" value="D,D-DIPEPTIDE TRANSPORT SYSTEM PERMEASE PROTEIN DDPC-RELATED"/>
    <property type="match status" value="1"/>
</dbReference>
<evidence type="ECO:0000256" key="6">
    <source>
        <dbReference type="ARBA" id="ARBA00023136"/>
    </source>
</evidence>
<evidence type="ECO:0000256" key="5">
    <source>
        <dbReference type="ARBA" id="ARBA00022989"/>
    </source>
</evidence>
<dbReference type="AlphaFoldDB" id="A0A1X7MU05"/>
<comment type="similarity">
    <text evidence="7">Belongs to the binding-protein-dependent transport system permease family.</text>
</comment>
<dbReference type="Pfam" id="PF00528">
    <property type="entry name" value="BPD_transp_1"/>
    <property type="match status" value="1"/>
</dbReference>
<name>A0A1X7MU05_9MICO</name>
<feature type="domain" description="ABC transmembrane type-1" evidence="8">
    <location>
        <begin position="108"/>
        <end position="297"/>
    </location>
</feature>
<dbReference type="GO" id="GO:0055085">
    <property type="term" value="P:transmembrane transport"/>
    <property type="evidence" value="ECO:0007669"/>
    <property type="project" value="InterPro"/>
</dbReference>
<dbReference type="PROSITE" id="PS50928">
    <property type="entry name" value="ABC_TM1"/>
    <property type="match status" value="1"/>
</dbReference>
<keyword evidence="6 7" id="KW-0472">Membrane</keyword>
<feature type="transmembrane region" description="Helical" evidence="7">
    <location>
        <begin position="156"/>
        <end position="181"/>
    </location>
</feature>
<feature type="transmembrane region" description="Helical" evidence="7">
    <location>
        <begin position="276"/>
        <end position="296"/>
    </location>
</feature>
<evidence type="ECO:0000256" key="7">
    <source>
        <dbReference type="RuleBase" id="RU363032"/>
    </source>
</evidence>
<feature type="transmembrane region" description="Helical" evidence="7">
    <location>
        <begin position="110"/>
        <end position="136"/>
    </location>
</feature>
<evidence type="ECO:0000313" key="10">
    <source>
        <dbReference type="Proteomes" id="UP000193711"/>
    </source>
</evidence>
<keyword evidence="5 7" id="KW-1133">Transmembrane helix</keyword>
<protein>
    <submittedName>
        <fullName evidence="9">Peptide/nickel transport system permease protein</fullName>
    </submittedName>
</protein>
<dbReference type="OrthoDB" id="9812701at2"/>
<dbReference type="RefSeq" id="WP_085474699.1">
    <property type="nucleotide sequence ID" value="NZ_FXBM01000001.1"/>
</dbReference>
<comment type="subcellular location">
    <subcellularLocation>
        <location evidence="1 7">Cell membrane</location>
        <topology evidence="1 7">Multi-pass membrane protein</topology>
    </subcellularLocation>
</comment>
<evidence type="ECO:0000256" key="3">
    <source>
        <dbReference type="ARBA" id="ARBA00022475"/>
    </source>
</evidence>
<dbReference type="EMBL" id="FXBM01000001">
    <property type="protein sequence ID" value="SMH28294.1"/>
    <property type="molecule type" value="Genomic_DNA"/>
</dbReference>
<dbReference type="InterPro" id="IPR050366">
    <property type="entry name" value="BP-dependent_transpt_permease"/>
</dbReference>
<dbReference type="GO" id="GO:0005886">
    <property type="term" value="C:plasma membrane"/>
    <property type="evidence" value="ECO:0007669"/>
    <property type="project" value="UniProtKB-SubCell"/>
</dbReference>
<keyword evidence="2 7" id="KW-0813">Transport</keyword>
<dbReference type="SUPFAM" id="SSF161098">
    <property type="entry name" value="MetI-like"/>
    <property type="match status" value="1"/>
</dbReference>
<keyword evidence="10" id="KW-1185">Reference proteome</keyword>
<dbReference type="CDD" id="cd06261">
    <property type="entry name" value="TM_PBP2"/>
    <property type="match status" value="1"/>
</dbReference>
<keyword evidence="3" id="KW-1003">Cell membrane</keyword>
<evidence type="ECO:0000256" key="4">
    <source>
        <dbReference type="ARBA" id="ARBA00022692"/>
    </source>
</evidence>
<proteinExistence type="inferred from homology"/>
<reference evidence="10" key="1">
    <citation type="submission" date="2017-04" db="EMBL/GenBank/DDBJ databases">
        <authorList>
            <person name="Varghese N."/>
            <person name="Submissions S."/>
        </authorList>
    </citation>
    <scope>NUCLEOTIDE SEQUENCE [LARGE SCALE GENOMIC DNA]</scope>
    <source>
        <strain evidence="10">VKM Ac-2121</strain>
    </source>
</reference>
<feature type="transmembrane region" description="Helical" evidence="7">
    <location>
        <begin position="46"/>
        <end position="69"/>
    </location>
</feature>
<feature type="transmembrane region" description="Helical" evidence="7">
    <location>
        <begin position="228"/>
        <end position="256"/>
    </location>
</feature>
<dbReference type="PANTHER" id="PTHR43386">
    <property type="entry name" value="OLIGOPEPTIDE TRANSPORT SYSTEM PERMEASE PROTEIN APPC"/>
    <property type="match status" value="1"/>
</dbReference>
<dbReference type="Gene3D" id="1.10.3720.10">
    <property type="entry name" value="MetI-like"/>
    <property type="match status" value="1"/>
</dbReference>
<accession>A0A1X7MU05</accession>
<organism evidence="9 10">
    <name type="scientific">Rathayibacter oskolensis</name>
    <dbReference type="NCBI Taxonomy" id="1891671"/>
    <lineage>
        <taxon>Bacteria</taxon>
        <taxon>Bacillati</taxon>
        <taxon>Actinomycetota</taxon>
        <taxon>Actinomycetes</taxon>
        <taxon>Micrococcales</taxon>
        <taxon>Microbacteriaceae</taxon>
        <taxon>Rathayibacter</taxon>
    </lineage>
</organism>
<evidence type="ECO:0000256" key="1">
    <source>
        <dbReference type="ARBA" id="ARBA00004651"/>
    </source>
</evidence>
<keyword evidence="4 7" id="KW-0812">Transmembrane</keyword>